<feature type="compositionally biased region" description="Basic residues" evidence="1">
    <location>
        <begin position="58"/>
        <end position="69"/>
    </location>
</feature>
<dbReference type="AlphaFoldDB" id="A0A6A4DKX8"/>
<protein>
    <submittedName>
        <fullName evidence="3">Uncharacterized protein</fullName>
    </submittedName>
</protein>
<comment type="caution">
    <text evidence="3">The sequence shown here is derived from an EMBL/GenBank/DDBJ whole genome shotgun (WGS) entry which is preliminary data.</text>
</comment>
<keyword evidence="2" id="KW-0472">Membrane</keyword>
<feature type="transmembrane region" description="Helical" evidence="2">
    <location>
        <begin position="6"/>
        <end position="24"/>
    </location>
</feature>
<keyword evidence="2" id="KW-1133">Transmembrane helix</keyword>
<accession>A0A6A4DKX8</accession>
<evidence type="ECO:0000256" key="2">
    <source>
        <dbReference type="SAM" id="Phobius"/>
    </source>
</evidence>
<feature type="region of interest" description="Disordered" evidence="1">
    <location>
        <begin position="29"/>
        <end position="69"/>
    </location>
</feature>
<feature type="compositionally biased region" description="Basic and acidic residues" evidence="1">
    <location>
        <begin position="31"/>
        <end position="44"/>
    </location>
</feature>
<reference evidence="3 4" key="1">
    <citation type="submission" date="2018-08" db="EMBL/GenBank/DDBJ databases">
        <title>Genomic investigation of the strawberry pathogen Phytophthora fragariae indicates pathogenicity is determined by transcriptional variation in three key races.</title>
        <authorList>
            <person name="Adams T.M."/>
            <person name="Armitage A.D."/>
            <person name="Sobczyk M.K."/>
            <person name="Bates H.J."/>
            <person name="Dunwell J.M."/>
            <person name="Nellist C.F."/>
            <person name="Harrison R.J."/>
        </authorList>
    </citation>
    <scope>NUCLEOTIDE SEQUENCE [LARGE SCALE GENOMIC DNA]</scope>
    <source>
        <strain evidence="3 4">SCRP333</strain>
    </source>
</reference>
<dbReference type="EMBL" id="QXFT01001793">
    <property type="protein sequence ID" value="KAE9310254.1"/>
    <property type="molecule type" value="Genomic_DNA"/>
</dbReference>
<gene>
    <name evidence="3" type="ORF">PR003_g20312</name>
</gene>
<sequence length="69" mass="7494">MDGGVYALLVNVHFVAALAIAALLSTAPTNNDDRLETATRESEKGFNNTGEAADSSGRSRRKCRRKDRK</sequence>
<keyword evidence="2" id="KW-0812">Transmembrane</keyword>
<name>A0A6A4DKX8_9STRA</name>
<dbReference type="Proteomes" id="UP000434957">
    <property type="component" value="Unassembled WGS sequence"/>
</dbReference>
<evidence type="ECO:0000313" key="3">
    <source>
        <dbReference type="EMBL" id="KAE9310254.1"/>
    </source>
</evidence>
<evidence type="ECO:0000256" key="1">
    <source>
        <dbReference type="SAM" id="MobiDB-lite"/>
    </source>
</evidence>
<proteinExistence type="predicted"/>
<keyword evidence="4" id="KW-1185">Reference proteome</keyword>
<organism evidence="3 4">
    <name type="scientific">Phytophthora rubi</name>
    <dbReference type="NCBI Taxonomy" id="129364"/>
    <lineage>
        <taxon>Eukaryota</taxon>
        <taxon>Sar</taxon>
        <taxon>Stramenopiles</taxon>
        <taxon>Oomycota</taxon>
        <taxon>Peronosporomycetes</taxon>
        <taxon>Peronosporales</taxon>
        <taxon>Peronosporaceae</taxon>
        <taxon>Phytophthora</taxon>
    </lineage>
</organism>
<evidence type="ECO:0000313" key="4">
    <source>
        <dbReference type="Proteomes" id="UP000434957"/>
    </source>
</evidence>